<reference evidence="1" key="2">
    <citation type="journal article" date="2022" name="New Phytol.">
        <title>Evolutionary transition to the ectomycorrhizal habit in the genomes of a hyperdiverse lineage of mushroom-forming fungi.</title>
        <authorList>
            <person name="Looney B."/>
            <person name="Miyauchi S."/>
            <person name="Morin E."/>
            <person name="Drula E."/>
            <person name="Courty P.E."/>
            <person name="Kohler A."/>
            <person name="Kuo A."/>
            <person name="LaButti K."/>
            <person name="Pangilinan J."/>
            <person name="Lipzen A."/>
            <person name="Riley R."/>
            <person name="Andreopoulos W."/>
            <person name="He G."/>
            <person name="Johnson J."/>
            <person name="Nolan M."/>
            <person name="Tritt A."/>
            <person name="Barry K.W."/>
            <person name="Grigoriev I.V."/>
            <person name="Nagy L.G."/>
            <person name="Hibbett D."/>
            <person name="Henrissat B."/>
            <person name="Matheny P.B."/>
            <person name="Labbe J."/>
            <person name="Martin F.M."/>
        </authorList>
    </citation>
    <scope>NUCLEOTIDE SEQUENCE</scope>
    <source>
        <strain evidence="1">FP105234-sp</strain>
    </source>
</reference>
<dbReference type="Proteomes" id="UP000814033">
    <property type="component" value="Unassembled WGS sequence"/>
</dbReference>
<gene>
    <name evidence="1" type="ORF">FA95DRAFT_1558658</name>
</gene>
<dbReference type="EMBL" id="MU275896">
    <property type="protein sequence ID" value="KAI0047880.1"/>
    <property type="molecule type" value="Genomic_DNA"/>
</dbReference>
<reference evidence="1" key="1">
    <citation type="submission" date="2021-02" db="EMBL/GenBank/DDBJ databases">
        <authorList>
            <consortium name="DOE Joint Genome Institute"/>
            <person name="Ahrendt S."/>
            <person name="Looney B.P."/>
            <person name="Miyauchi S."/>
            <person name="Morin E."/>
            <person name="Drula E."/>
            <person name="Courty P.E."/>
            <person name="Chicoki N."/>
            <person name="Fauchery L."/>
            <person name="Kohler A."/>
            <person name="Kuo A."/>
            <person name="Labutti K."/>
            <person name="Pangilinan J."/>
            <person name="Lipzen A."/>
            <person name="Riley R."/>
            <person name="Andreopoulos W."/>
            <person name="He G."/>
            <person name="Johnson J."/>
            <person name="Barry K.W."/>
            <person name="Grigoriev I.V."/>
            <person name="Nagy L."/>
            <person name="Hibbett D."/>
            <person name="Henrissat B."/>
            <person name="Matheny P.B."/>
            <person name="Labbe J."/>
            <person name="Martin F."/>
        </authorList>
    </citation>
    <scope>NUCLEOTIDE SEQUENCE</scope>
    <source>
        <strain evidence="1">FP105234-sp</strain>
    </source>
</reference>
<organism evidence="1 2">
    <name type="scientific">Auriscalpium vulgare</name>
    <dbReference type="NCBI Taxonomy" id="40419"/>
    <lineage>
        <taxon>Eukaryota</taxon>
        <taxon>Fungi</taxon>
        <taxon>Dikarya</taxon>
        <taxon>Basidiomycota</taxon>
        <taxon>Agaricomycotina</taxon>
        <taxon>Agaricomycetes</taxon>
        <taxon>Russulales</taxon>
        <taxon>Auriscalpiaceae</taxon>
        <taxon>Auriscalpium</taxon>
    </lineage>
</organism>
<accession>A0ACB8RW85</accession>
<name>A0ACB8RW85_9AGAM</name>
<sequence length="634" mass="68345">MPPKPSRTKIATRQSTLKLDAPPPSKKPRLAKPLSTPPVFDLTASQSPAPSRTQAHKAKTLTASSLGPRKDVKGKGKAKDPSPIEDAHDDRLWVDRFEPQSEEELAVHKRKVEDVRRWLQEAFGGGKIAKYRRLLVLTGPAGSAKTTTLRILSRTLNFNVVEWRNTAATEDTSDGTYEYESAMDKFEAFLARAGTYSSVFAASSAPPTVILLEDLPNILHPPTRERFHAAVRAHTGAPIVIVVSDAGVRGEGSMEDIGLAYGGSSGSGSWARRDQVVDARSVVPDGMLGGTVTEISFNPIAPTLMTPALTRLLAKAGAKMAPGVLQAIVDGASGDVRSAVMALEFAWVRGKGKKRLGEAAALEAITRRENGLVLFHLLGKVLYNKRKGDPPSASASAKDKAAERVLDARLKDQPPLPPWLSSESRKTSRVDADILYASTPIDASLFGLYIHENYTRFCNEVDECAGVMDALSFVDAGGGEKWYETNPYTFHLHALATMHALPAPVPRTGQRVTKPAFFEALRRERSAISAVEHVGEWLARDSSLTWTPTAIATELGAALRAGAAPSAPSEHRLFSELVFGRKDTVEGVGEAIGERDVCDDAPAEWEDGLGAGQREGGSGATHGGWLEDDDIEEW</sequence>
<keyword evidence="1" id="KW-0378">Hydrolase</keyword>
<keyword evidence="2" id="KW-1185">Reference proteome</keyword>
<proteinExistence type="predicted"/>
<evidence type="ECO:0000313" key="1">
    <source>
        <dbReference type="EMBL" id="KAI0047880.1"/>
    </source>
</evidence>
<evidence type="ECO:0000313" key="2">
    <source>
        <dbReference type="Proteomes" id="UP000814033"/>
    </source>
</evidence>
<protein>
    <submittedName>
        <fullName evidence="1">P-loop containing nucleoside triphosphate hydrolase protein</fullName>
    </submittedName>
</protein>
<comment type="caution">
    <text evidence="1">The sequence shown here is derived from an EMBL/GenBank/DDBJ whole genome shotgun (WGS) entry which is preliminary data.</text>
</comment>